<comment type="caution">
    <text evidence="1">The sequence shown here is derived from an EMBL/GenBank/DDBJ whole genome shotgun (WGS) entry which is preliminary data.</text>
</comment>
<evidence type="ECO:0000313" key="1">
    <source>
        <dbReference type="EMBL" id="EMI18670.1"/>
    </source>
</evidence>
<protein>
    <submittedName>
        <fullName evidence="1">Phosphoesterase, dhha1</fullName>
    </submittedName>
</protein>
<dbReference type="InterPro" id="IPR038763">
    <property type="entry name" value="DHH_sf"/>
</dbReference>
<evidence type="ECO:0000313" key="2">
    <source>
        <dbReference type="Proteomes" id="UP000011991"/>
    </source>
</evidence>
<dbReference type="PATRIC" id="fig|1265738.3.peg.4426"/>
<organism evidence="1 2">
    <name type="scientific">Rhodopirellula maiorica SM1</name>
    <dbReference type="NCBI Taxonomy" id="1265738"/>
    <lineage>
        <taxon>Bacteria</taxon>
        <taxon>Pseudomonadati</taxon>
        <taxon>Planctomycetota</taxon>
        <taxon>Planctomycetia</taxon>
        <taxon>Pirellulales</taxon>
        <taxon>Pirellulaceae</taxon>
        <taxon>Novipirellula</taxon>
    </lineage>
</organism>
<name>M5RH51_9BACT</name>
<sequence length="212" mass="23324">MNQFLDNAFLPWAVVALFGDNLHDAARTAATPLSLTEPQIGQLETLGTLLNYNGYGSTIDDLYFAPDQLYLKIQPYADPFEFMTSDDTFEVLQQGFDSDMDRASSIDPELETSNCALFVFPDEPFSRRVSGVYSNQLARQNPDRAHALASRLPSGDYLVSVRAPLSTKSGADELCRQFPTGGGRSAAAGINQLPAEQLIDFRNALQRQFANS</sequence>
<accession>M5RH51</accession>
<gene>
    <name evidence="1" type="ORF">RMSM_04411</name>
</gene>
<dbReference type="SUPFAM" id="SSF64182">
    <property type="entry name" value="DHH phosphoesterases"/>
    <property type="match status" value="1"/>
</dbReference>
<keyword evidence="2" id="KW-1185">Reference proteome</keyword>
<dbReference type="AlphaFoldDB" id="M5RH51"/>
<dbReference type="EMBL" id="ANOG01000629">
    <property type="protein sequence ID" value="EMI18670.1"/>
    <property type="molecule type" value="Genomic_DNA"/>
</dbReference>
<dbReference type="Proteomes" id="UP000011991">
    <property type="component" value="Unassembled WGS sequence"/>
</dbReference>
<reference evidence="1 2" key="1">
    <citation type="journal article" date="2013" name="Mar. Genomics">
        <title>Expression of sulfatases in Rhodopirellula baltica and the diversity of sulfatases in the genus Rhodopirellula.</title>
        <authorList>
            <person name="Wegner C.E."/>
            <person name="Richter-Heitmann T."/>
            <person name="Klindworth A."/>
            <person name="Klockow C."/>
            <person name="Richter M."/>
            <person name="Achstetter T."/>
            <person name="Glockner F.O."/>
            <person name="Harder J."/>
        </authorList>
    </citation>
    <scope>NUCLEOTIDE SEQUENCE [LARGE SCALE GENOMIC DNA]</scope>
    <source>
        <strain evidence="1 2">SM1</strain>
    </source>
</reference>
<proteinExistence type="predicted"/>